<dbReference type="PROSITE" id="PS00027">
    <property type="entry name" value="HOMEOBOX_1"/>
    <property type="match status" value="1"/>
</dbReference>
<evidence type="ECO:0000256" key="2">
    <source>
        <dbReference type="ARBA" id="ARBA00023125"/>
    </source>
</evidence>
<feature type="domain" description="Homeobox" evidence="7">
    <location>
        <begin position="101"/>
        <end position="161"/>
    </location>
</feature>
<dbReference type="InterPro" id="IPR001356">
    <property type="entry name" value="HD"/>
</dbReference>
<comment type="subcellular location">
    <subcellularLocation>
        <location evidence="1 5 6">Nucleus</location>
    </subcellularLocation>
</comment>
<accession>D6WB30</accession>
<dbReference type="Gene3D" id="1.10.10.60">
    <property type="entry name" value="Homeodomain-like"/>
    <property type="match status" value="1"/>
</dbReference>
<dbReference type="STRING" id="7070.D6WB30"/>
<keyword evidence="3 5" id="KW-0371">Homeobox</keyword>
<dbReference type="InterPro" id="IPR020479">
    <property type="entry name" value="HD_metazoa"/>
</dbReference>
<evidence type="ECO:0000313" key="8">
    <source>
        <dbReference type="EMBL" id="EEZ99335.1"/>
    </source>
</evidence>
<dbReference type="GO" id="GO:0005634">
    <property type="term" value="C:nucleus"/>
    <property type="evidence" value="ECO:0007669"/>
    <property type="project" value="UniProtKB-SubCell"/>
</dbReference>
<dbReference type="EMBL" id="KQ971311">
    <property type="protein sequence ID" value="EEZ99335.1"/>
    <property type="molecule type" value="Genomic_DNA"/>
</dbReference>
<dbReference type="PANTHER" id="PTHR24324:SF5">
    <property type="entry name" value="HEMATOPOIETICALLY-EXPRESSED HOMEOBOX PROTEIN HHEX"/>
    <property type="match status" value="1"/>
</dbReference>
<dbReference type="InterPro" id="IPR009057">
    <property type="entry name" value="Homeodomain-like_sf"/>
</dbReference>
<dbReference type="GO" id="GO:0030154">
    <property type="term" value="P:cell differentiation"/>
    <property type="evidence" value="ECO:0000318"/>
    <property type="project" value="GO_Central"/>
</dbReference>
<proteinExistence type="predicted"/>
<evidence type="ECO:0000256" key="6">
    <source>
        <dbReference type="RuleBase" id="RU000682"/>
    </source>
</evidence>
<feature type="DNA-binding region" description="Homeobox" evidence="5">
    <location>
        <begin position="103"/>
        <end position="162"/>
    </location>
</feature>
<dbReference type="PROSITE" id="PS50071">
    <property type="entry name" value="HOMEOBOX_2"/>
    <property type="match status" value="1"/>
</dbReference>
<dbReference type="AlphaFoldDB" id="D6WB30"/>
<reference evidence="8 9" key="2">
    <citation type="journal article" date="2010" name="Nucleic Acids Res.">
        <title>BeetleBase in 2010: revisions to provide comprehensive genomic information for Tribolium castaneum.</title>
        <authorList>
            <person name="Kim H.S."/>
            <person name="Murphy T."/>
            <person name="Xia J."/>
            <person name="Caragea D."/>
            <person name="Park Y."/>
            <person name="Beeman R.W."/>
            <person name="Lorenzen M.D."/>
            <person name="Butcher S."/>
            <person name="Manak J.R."/>
            <person name="Brown S.J."/>
        </authorList>
    </citation>
    <scope>GENOME REANNOTATION</scope>
    <source>
        <strain evidence="8 9">Georgia GA2</strain>
    </source>
</reference>
<dbReference type="eggNOG" id="KOG0483">
    <property type="taxonomic scope" value="Eukaryota"/>
</dbReference>
<reference evidence="8 9" key="1">
    <citation type="journal article" date="2008" name="Nature">
        <title>The genome of the model beetle and pest Tribolium castaneum.</title>
        <authorList>
            <consortium name="Tribolium Genome Sequencing Consortium"/>
            <person name="Richards S."/>
            <person name="Gibbs R.A."/>
            <person name="Weinstock G.M."/>
            <person name="Brown S.J."/>
            <person name="Denell R."/>
            <person name="Beeman R.W."/>
            <person name="Gibbs R."/>
            <person name="Beeman R.W."/>
            <person name="Brown S.J."/>
            <person name="Bucher G."/>
            <person name="Friedrich M."/>
            <person name="Grimmelikhuijzen C.J."/>
            <person name="Klingler M."/>
            <person name="Lorenzen M."/>
            <person name="Richards S."/>
            <person name="Roth S."/>
            <person name="Schroder R."/>
            <person name="Tautz D."/>
            <person name="Zdobnov E.M."/>
            <person name="Muzny D."/>
            <person name="Gibbs R.A."/>
            <person name="Weinstock G.M."/>
            <person name="Attaway T."/>
            <person name="Bell S."/>
            <person name="Buhay C.J."/>
            <person name="Chandrabose M.N."/>
            <person name="Chavez D."/>
            <person name="Clerk-Blankenburg K.P."/>
            <person name="Cree A."/>
            <person name="Dao M."/>
            <person name="Davis C."/>
            <person name="Chacko J."/>
            <person name="Dinh H."/>
            <person name="Dugan-Rocha S."/>
            <person name="Fowler G."/>
            <person name="Garner T.T."/>
            <person name="Garnes J."/>
            <person name="Gnirke A."/>
            <person name="Hawes A."/>
            <person name="Hernandez J."/>
            <person name="Hines S."/>
            <person name="Holder M."/>
            <person name="Hume J."/>
            <person name="Jhangiani S.N."/>
            <person name="Joshi V."/>
            <person name="Khan Z.M."/>
            <person name="Jackson L."/>
            <person name="Kovar C."/>
            <person name="Kowis A."/>
            <person name="Lee S."/>
            <person name="Lewis L.R."/>
            <person name="Margolis J."/>
            <person name="Morgan M."/>
            <person name="Nazareth L.V."/>
            <person name="Nguyen N."/>
            <person name="Okwuonu G."/>
            <person name="Parker D."/>
            <person name="Richards S."/>
            <person name="Ruiz S.J."/>
            <person name="Santibanez J."/>
            <person name="Savard J."/>
            <person name="Scherer S.E."/>
            <person name="Schneider B."/>
            <person name="Sodergren E."/>
            <person name="Tautz D."/>
            <person name="Vattahil S."/>
            <person name="Villasana D."/>
            <person name="White C.S."/>
            <person name="Wright R."/>
            <person name="Park Y."/>
            <person name="Beeman R.W."/>
            <person name="Lord J."/>
            <person name="Oppert B."/>
            <person name="Lorenzen M."/>
            <person name="Brown S."/>
            <person name="Wang L."/>
            <person name="Savard J."/>
            <person name="Tautz D."/>
            <person name="Richards S."/>
            <person name="Weinstock G."/>
            <person name="Gibbs R.A."/>
            <person name="Liu Y."/>
            <person name="Worley K."/>
            <person name="Weinstock G."/>
            <person name="Elsik C.G."/>
            <person name="Reese J.T."/>
            <person name="Elhaik E."/>
            <person name="Landan G."/>
            <person name="Graur D."/>
            <person name="Arensburger P."/>
            <person name="Atkinson P."/>
            <person name="Beeman R.W."/>
            <person name="Beidler J."/>
            <person name="Brown S.J."/>
            <person name="Demuth J.P."/>
            <person name="Drury D.W."/>
            <person name="Du Y.Z."/>
            <person name="Fujiwara H."/>
            <person name="Lorenzen M."/>
            <person name="Maselli V."/>
            <person name="Osanai M."/>
            <person name="Park Y."/>
            <person name="Robertson H.M."/>
            <person name="Tu Z."/>
            <person name="Wang J.J."/>
            <person name="Wang S."/>
            <person name="Richards S."/>
            <person name="Song H."/>
            <person name="Zhang L."/>
            <person name="Sodergren E."/>
            <person name="Werner D."/>
            <person name="Stanke M."/>
            <person name="Morgenstern B."/>
            <person name="Solovyev V."/>
            <person name="Kosarev P."/>
            <person name="Brown G."/>
            <person name="Chen H.C."/>
            <person name="Ermolaeva O."/>
            <person name="Hlavina W."/>
            <person name="Kapustin Y."/>
            <person name="Kiryutin B."/>
            <person name="Kitts P."/>
            <person name="Maglott D."/>
            <person name="Pruitt K."/>
            <person name="Sapojnikov V."/>
            <person name="Souvorov A."/>
            <person name="Mackey A.J."/>
            <person name="Waterhouse R.M."/>
            <person name="Wyder S."/>
            <person name="Zdobnov E.M."/>
            <person name="Zdobnov E.M."/>
            <person name="Wyder S."/>
            <person name="Kriventseva E.V."/>
            <person name="Kadowaki T."/>
            <person name="Bork P."/>
            <person name="Aranda M."/>
            <person name="Bao R."/>
            <person name="Beermann A."/>
            <person name="Berns N."/>
            <person name="Bolognesi R."/>
            <person name="Bonneton F."/>
            <person name="Bopp D."/>
            <person name="Brown S.J."/>
            <person name="Bucher G."/>
            <person name="Butts T."/>
            <person name="Chaumot A."/>
            <person name="Denell R.E."/>
            <person name="Ferrier D.E."/>
            <person name="Friedrich M."/>
            <person name="Gordon C.M."/>
            <person name="Jindra M."/>
            <person name="Klingler M."/>
            <person name="Lan Q."/>
            <person name="Lattorff H.M."/>
            <person name="Laudet V."/>
            <person name="von Levetsow C."/>
            <person name="Liu Z."/>
            <person name="Lutz R."/>
            <person name="Lynch J.A."/>
            <person name="da Fonseca R.N."/>
            <person name="Posnien N."/>
            <person name="Reuter R."/>
            <person name="Roth S."/>
            <person name="Savard J."/>
            <person name="Schinko J.B."/>
            <person name="Schmitt C."/>
            <person name="Schoppmeier M."/>
            <person name="Schroder R."/>
            <person name="Shippy T.D."/>
            <person name="Simonnet F."/>
            <person name="Marques-Souza H."/>
            <person name="Tautz D."/>
            <person name="Tomoyasu Y."/>
            <person name="Trauner J."/>
            <person name="Van der Zee M."/>
            <person name="Vervoort M."/>
            <person name="Wittkopp N."/>
            <person name="Wimmer E.A."/>
            <person name="Yang X."/>
            <person name="Jones A.K."/>
            <person name="Sattelle D.B."/>
            <person name="Ebert P.R."/>
            <person name="Nelson D."/>
            <person name="Scott J.G."/>
            <person name="Beeman R.W."/>
            <person name="Muthukrishnan S."/>
            <person name="Kramer K.J."/>
            <person name="Arakane Y."/>
            <person name="Beeman R.W."/>
            <person name="Zhu Q."/>
            <person name="Hogenkamp D."/>
            <person name="Dixit R."/>
            <person name="Oppert B."/>
            <person name="Jiang H."/>
            <person name="Zou Z."/>
            <person name="Marshall J."/>
            <person name="Elpidina E."/>
            <person name="Vinokurov K."/>
            <person name="Oppert C."/>
            <person name="Zou Z."/>
            <person name="Evans J."/>
            <person name="Lu Z."/>
            <person name="Zhao P."/>
            <person name="Sumathipala N."/>
            <person name="Altincicek B."/>
            <person name="Vilcinskas A."/>
            <person name="Williams M."/>
            <person name="Hultmark D."/>
            <person name="Hetru C."/>
            <person name="Jiang H."/>
            <person name="Grimmelikhuijzen C.J."/>
            <person name="Hauser F."/>
            <person name="Cazzamali G."/>
            <person name="Williamson M."/>
            <person name="Park Y."/>
            <person name="Li B."/>
            <person name="Tanaka Y."/>
            <person name="Predel R."/>
            <person name="Neupert S."/>
            <person name="Schachtner J."/>
            <person name="Verleyen P."/>
            <person name="Raible F."/>
            <person name="Bork P."/>
            <person name="Friedrich M."/>
            <person name="Walden K.K."/>
            <person name="Robertson H.M."/>
            <person name="Angeli S."/>
            <person name="Foret S."/>
            <person name="Bucher G."/>
            <person name="Schuetz S."/>
            <person name="Maleszka R."/>
            <person name="Wimmer E.A."/>
            <person name="Beeman R.W."/>
            <person name="Lorenzen M."/>
            <person name="Tomoyasu Y."/>
            <person name="Miller S.C."/>
            <person name="Grossmann D."/>
            <person name="Bucher G."/>
        </authorList>
    </citation>
    <scope>NUCLEOTIDE SEQUENCE [LARGE SCALE GENOMIC DNA]</scope>
    <source>
        <strain evidence="8 9">Georgia GA2</strain>
    </source>
</reference>
<keyword evidence="2 5" id="KW-0238">DNA-binding</keyword>
<keyword evidence="4 5" id="KW-0539">Nucleus</keyword>
<dbReference type="SMART" id="SM00389">
    <property type="entry name" value="HOX"/>
    <property type="match status" value="1"/>
</dbReference>
<dbReference type="InterPro" id="IPR017970">
    <property type="entry name" value="Homeobox_CS"/>
</dbReference>
<dbReference type="InterPro" id="IPR051000">
    <property type="entry name" value="Homeobox_DNA-bind_prot"/>
</dbReference>
<evidence type="ECO:0000259" key="7">
    <source>
        <dbReference type="PROSITE" id="PS50071"/>
    </source>
</evidence>
<dbReference type="Proteomes" id="UP000007266">
    <property type="component" value="Linkage group 2"/>
</dbReference>
<dbReference type="KEGG" id="tca:103315017"/>
<evidence type="ECO:0000256" key="1">
    <source>
        <dbReference type="ARBA" id="ARBA00004123"/>
    </source>
</evidence>
<dbReference type="OrthoDB" id="6159439at2759"/>
<evidence type="ECO:0000256" key="4">
    <source>
        <dbReference type="ARBA" id="ARBA00023242"/>
    </source>
</evidence>
<gene>
    <name evidence="8" type="primary">AUGUSTUS-3.0.2_04555</name>
    <name evidence="8" type="ORF">TcasGA2_TC004555</name>
</gene>
<dbReference type="PRINTS" id="PR00024">
    <property type="entry name" value="HOMEOBOX"/>
</dbReference>
<keyword evidence="9" id="KW-1185">Reference proteome</keyword>
<dbReference type="Pfam" id="PF00046">
    <property type="entry name" value="Homeodomain"/>
    <property type="match status" value="1"/>
</dbReference>
<evidence type="ECO:0000313" key="9">
    <source>
        <dbReference type="Proteomes" id="UP000007266"/>
    </source>
</evidence>
<evidence type="ECO:0000256" key="3">
    <source>
        <dbReference type="ARBA" id="ARBA00023155"/>
    </source>
</evidence>
<protein>
    <submittedName>
        <fullName evidence="8">Hex homeobox</fullName>
    </submittedName>
</protein>
<dbReference type="HOGENOM" id="CLU_1456274_0_0_1"/>
<dbReference type="GO" id="GO:0006357">
    <property type="term" value="P:regulation of transcription by RNA polymerase II"/>
    <property type="evidence" value="ECO:0000318"/>
    <property type="project" value="GO_Central"/>
</dbReference>
<dbReference type="SUPFAM" id="SSF46689">
    <property type="entry name" value="Homeodomain-like"/>
    <property type="match status" value="1"/>
</dbReference>
<dbReference type="PhylomeDB" id="D6WB30"/>
<name>D6WB30_TRICA</name>
<dbReference type="PANTHER" id="PTHR24324">
    <property type="entry name" value="HOMEOBOX PROTEIN HHEX"/>
    <property type="match status" value="1"/>
</dbReference>
<dbReference type="GO" id="GO:0000978">
    <property type="term" value="F:RNA polymerase II cis-regulatory region sequence-specific DNA binding"/>
    <property type="evidence" value="ECO:0000318"/>
    <property type="project" value="GO_Central"/>
</dbReference>
<organism evidence="8 9">
    <name type="scientific">Tribolium castaneum</name>
    <name type="common">Red flour beetle</name>
    <dbReference type="NCBI Taxonomy" id="7070"/>
    <lineage>
        <taxon>Eukaryota</taxon>
        <taxon>Metazoa</taxon>
        <taxon>Ecdysozoa</taxon>
        <taxon>Arthropoda</taxon>
        <taxon>Hexapoda</taxon>
        <taxon>Insecta</taxon>
        <taxon>Pterygota</taxon>
        <taxon>Neoptera</taxon>
        <taxon>Endopterygota</taxon>
        <taxon>Coleoptera</taxon>
        <taxon>Polyphaga</taxon>
        <taxon>Cucujiformia</taxon>
        <taxon>Tenebrionidae</taxon>
        <taxon>Tenebrionidae incertae sedis</taxon>
        <taxon>Tribolium</taxon>
    </lineage>
</organism>
<dbReference type="GO" id="GO:0000981">
    <property type="term" value="F:DNA-binding transcription factor activity, RNA polymerase II-specific"/>
    <property type="evidence" value="ECO:0007669"/>
    <property type="project" value="InterPro"/>
</dbReference>
<evidence type="ECO:0000256" key="5">
    <source>
        <dbReference type="PROSITE-ProRule" id="PRU00108"/>
    </source>
</evidence>
<dbReference type="CDD" id="cd00086">
    <property type="entry name" value="homeodomain"/>
    <property type="match status" value="1"/>
</dbReference>
<sequence>MSFRIDDILKNDSEKKCDKNPTPESSILQKTLQKPNFQYYRSVSEPYANTNWCLNDRIYYHKAEGYDVYKAVSYPTLYTPRTHLWPTYPPLSFFSQFCHFSKRKGGQVRFTANQTDALEKRFTSHKYLSPEDRKLLAESLKLTDRQVKTWFQNRRAKWRRCNSSSEVSSTENKCIFVCNKADKSSD</sequence>